<dbReference type="PANTHER" id="PTHR36978">
    <property type="entry name" value="P-LOOP CONTAINING NUCLEOTIDE TRIPHOSPHATE HYDROLASE"/>
    <property type="match status" value="1"/>
</dbReference>
<comment type="caution">
    <text evidence="1">The sequence shown here is derived from an EMBL/GenBank/DDBJ whole genome shotgun (WGS) entry which is preliminary data.</text>
</comment>
<dbReference type="OrthoDB" id="408152at2759"/>
<evidence type="ECO:0000313" key="1">
    <source>
        <dbReference type="EMBL" id="ORY16798.1"/>
    </source>
</evidence>
<dbReference type="Gene3D" id="3.40.50.300">
    <property type="entry name" value="P-loop containing nucleotide triphosphate hydrolases"/>
    <property type="match status" value="1"/>
</dbReference>
<evidence type="ECO:0008006" key="3">
    <source>
        <dbReference type="Google" id="ProtNLM"/>
    </source>
</evidence>
<protein>
    <recommendedName>
        <fullName evidence="3">P-loop containing nucleoside triphosphate hydrolase protein</fullName>
    </recommendedName>
</protein>
<dbReference type="STRING" id="1231657.A0A1Y2A2W0"/>
<dbReference type="InterPro" id="IPR040632">
    <property type="entry name" value="Sulfotransfer_4"/>
</dbReference>
<reference evidence="1 2" key="1">
    <citation type="submission" date="2016-07" db="EMBL/GenBank/DDBJ databases">
        <title>Pervasive Adenine N6-methylation of Active Genes in Fungi.</title>
        <authorList>
            <consortium name="DOE Joint Genome Institute"/>
            <person name="Mondo S.J."/>
            <person name="Dannebaum R.O."/>
            <person name="Kuo R.C."/>
            <person name="Labutti K."/>
            <person name="Haridas S."/>
            <person name="Kuo A."/>
            <person name="Salamov A."/>
            <person name="Ahrendt S.R."/>
            <person name="Lipzen A."/>
            <person name="Sullivan W."/>
            <person name="Andreopoulos W.B."/>
            <person name="Clum A."/>
            <person name="Lindquist E."/>
            <person name="Daum C."/>
            <person name="Ramamoorthy G.K."/>
            <person name="Gryganskyi A."/>
            <person name="Culley D."/>
            <person name="Magnuson J.K."/>
            <person name="James T.Y."/>
            <person name="O'Malley M.A."/>
            <person name="Stajich J.E."/>
            <person name="Spatafora J.W."/>
            <person name="Visel A."/>
            <person name="Grigoriev I.V."/>
        </authorList>
    </citation>
    <scope>NUCLEOTIDE SEQUENCE [LARGE SCALE GENOMIC DNA]</scope>
    <source>
        <strain evidence="1 2">CBS 115471</strain>
    </source>
</reference>
<organism evidence="1 2">
    <name type="scientific">Clohesyomyces aquaticus</name>
    <dbReference type="NCBI Taxonomy" id="1231657"/>
    <lineage>
        <taxon>Eukaryota</taxon>
        <taxon>Fungi</taxon>
        <taxon>Dikarya</taxon>
        <taxon>Ascomycota</taxon>
        <taxon>Pezizomycotina</taxon>
        <taxon>Dothideomycetes</taxon>
        <taxon>Pleosporomycetidae</taxon>
        <taxon>Pleosporales</taxon>
        <taxon>Lindgomycetaceae</taxon>
        <taxon>Clohesyomyces</taxon>
    </lineage>
</organism>
<dbReference type="Pfam" id="PF17784">
    <property type="entry name" value="Sulfotransfer_4"/>
    <property type="match status" value="1"/>
</dbReference>
<gene>
    <name evidence="1" type="ORF">BCR34DRAFT_622251</name>
</gene>
<name>A0A1Y2A2W0_9PLEO</name>
<dbReference type="AlphaFoldDB" id="A0A1Y2A2W0"/>
<dbReference type="PANTHER" id="PTHR36978:SF4">
    <property type="entry name" value="P-LOOP CONTAINING NUCLEOSIDE TRIPHOSPHATE HYDROLASE PROTEIN"/>
    <property type="match status" value="1"/>
</dbReference>
<dbReference type="Proteomes" id="UP000193144">
    <property type="component" value="Unassembled WGS sequence"/>
</dbReference>
<sequence length="271" mass="30843">MDPRIRTRIMPMKVLSLSLGRSGTMSMKAALEILGFPTYHFVEFIANPPDGDMWVDGLNIKYAERLNLESTHGNRPAYGREEFDQLLGHVSAVTDFPSAIFAEELIAAYPEAKILLVERDVEAWYESFMNSIGDALFNPAFKYVGYLDPHLIARIHQISWPMGRGFFNAKSKAELTETARETYLKHNEFVRRIAPPKRFLSYKLGSGWGPLCEFLEVEVPKGVNFPRLNETKEFQKLVRKYITGGIWTGVKRFSPGAITILAVAVALWWHL</sequence>
<dbReference type="SUPFAM" id="SSF52540">
    <property type="entry name" value="P-loop containing nucleoside triphosphate hydrolases"/>
    <property type="match status" value="1"/>
</dbReference>
<proteinExistence type="predicted"/>
<dbReference type="InterPro" id="IPR027417">
    <property type="entry name" value="P-loop_NTPase"/>
</dbReference>
<keyword evidence="2" id="KW-1185">Reference proteome</keyword>
<accession>A0A1Y2A2W0</accession>
<dbReference type="EMBL" id="MCFA01000016">
    <property type="protein sequence ID" value="ORY16798.1"/>
    <property type="molecule type" value="Genomic_DNA"/>
</dbReference>
<evidence type="ECO:0000313" key="2">
    <source>
        <dbReference type="Proteomes" id="UP000193144"/>
    </source>
</evidence>